<dbReference type="Pfam" id="PF13923">
    <property type="entry name" value="zf-C3HC4_2"/>
    <property type="match status" value="1"/>
</dbReference>
<dbReference type="EC" id="2.3.2.27" evidence="4"/>
<evidence type="ECO:0000256" key="3">
    <source>
        <dbReference type="ARBA" id="ARBA00022833"/>
    </source>
</evidence>
<dbReference type="AlphaFoldDB" id="A0A9W2XT09"/>
<keyword evidence="4" id="KW-0963">Cytoplasm</keyword>
<sequence length="309" mass="34466">MDTASRKDISLITMTVKWLNLAGPSGKPTTDLQLALQTWFNKNKTGTTCSVLSQLDDGSFMIKIEPASTWSEFKKLNGQTLTRKDKTATVTSINGRSQQQETQTSEAASVNLHPSSTLQKDDVEIDKVKHNAFSGAADSTAEELTCVLPFSYFWYMSQVFKEQLQHIEEATGVKITAEEKVTFGSSGDQQKALSEFINLYQKSLREFSFKAVPVKDVHTEAWSNTKKITQKSDNKVLVQHFNNSVGQSTDPEFNAQLASGKDKDEAAGDDEDEKCCICMDAFKDKRRLKCKHEFCSECLKKSEESLGPL</sequence>
<evidence type="ECO:0000256" key="5">
    <source>
        <dbReference type="SAM" id="MobiDB-lite"/>
    </source>
</evidence>
<gene>
    <name evidence="8" type="primary">LOC114856398</name>
</gene>
<comment type="catalytic activity">
    <reaction evidence="4">
        <text>S-ubiquitinyl-[E2 ubiquitin-conjugating enzyme]-L-cysteine + [acceptor protein]-L-lysine = [E2 ubiquitin-conjugating enzyme]-L-cysteine + N(6)-ubiquitinyl-[acceptor protein]-L-lysine.</text>
        <dbReference type="EC" id="2.3.2.27"/>
    </reaction>
</comment>
<dbReference type="GO" id="GO:0008270">
    <property type="term" value="F:zinc ion binding"/>
    <property type="evidence" value="ECO:0007669"/>
    <property type="project" value="UniProtKB-KW"/>
</dbReference>
<keyword evidence="4" id="KW-0808">Transferase</keyword>
<dbReference type="InterPro" id="IPR017907">
    <property type="entry name" value="Znf_RING_CS"/>
</dbReference>
<dbReference type="Gene3D" id="3.30.40.10">
    <property type="entry name" value="Zinc/RING finger domain, C3HC4 (zinc finger)"/>
    <property type="match status" value="1"/>
</dbReference>
<dbReference type="PROSITE" id="PS00518">
    <property type="entry name" value="ZF_RING_1"/>
    <property type="match status" value="1"/>
</dbReference>
<dbReference type="GO" id="GO:0016567">
    <property type="term" value="P:protein ubiquitination"/>
    <property type="evidence" value="ECO:0007669"/>
    <property type="project" value="UniProtKB-UniRule"/>
</dbReference>
<evidence type="ECO:0000259" key="6">
    <source>
        <dbReference type="Pfam" id="PF13923"/>
    </source>
</evidence>
<evidence type="ECO:0000313" key="8">
    <source>
        <dbReference type="RefSeq" id="XP_055364720.1"/>
    </source>
</evidence>
<dbReference type="InterPro" id="IPR039398">
    <property type="entry name" value="Deltex_fam"/>
</dbReference>
<proteinExistence type="inferred from homology"/>
<keyword evidence="1 4" id="KW-0479">Metal-binding</keyword>
<comment type="subcellular location">
    <subcellularLocation>
        <location evidence="4">Cytoplasm</location>
    </subcellularLocation>
</comment>
<evidence type="ECO:0000256" key="4">
    <source>
        <dbReference type="RuleBase" id="RU367105"/>
    </source>
</evidence>
<organism evidence="7 8">
    <name type="scientific">Betta splendens</name>
    <name type="common">Siamese fighting fish</name>
    <dbReference type="NCBI Taxonomy" id="158456"/>
    <lineage>
        <taxon>Eukaryota</taxon>
        <taxon>Metazoa</taxon>
        <taxon>Chordata</taxon>
        <taxon>Craniata</taxon>
        <taxon>Vertebrata</taxon>
        <taxon>Euteleostomi</taxon>
        <taxon>Actinopterygii</taxon>
        <taxon>Neopterygii</taxon>
        <taxon>Teleostei</taxon>
        <taxon>Neoteleostei</taxon>
        <taxon>Acanthomorphata</taxon>
        <taxon>Anabantaria</taxon>
        <taxon>Anabantiformes</taxon>
        <taxon>Anabantoidei</taxon>
        <taxon>Osphronemidae</taxon>
        <taxon>Betta</taxon>
    </lineage>
</organism>
<name>A0A9W2XT09_BETSP</name>
<dbReference type="PANTHER" id="PTHR12622">
    <property type="entry name" value="DELTEX-RELATED"/>
    <property type="match status" value="1"/>
</dbReference>
<evidence type="ECO:0000313" key="7">
    <source>
        <dbReference type="Proteomes" id="UP000515150"/>
    </source>
</evidence>
<dbReference type="GO" id="GO:0007219">
    <property type="term" value="P:Notch signaling pathway"/>
    <property type="evidence" value="ECO:0007669"/>
    <property type="project" value="InterPro"/>
</dbReference>
<dbReference type="GeneID" id="114856398"/>
<comment type="similarity">
    <text evidence="4">Belongs to the Deltex family.</text>
</comment>
<protein>
    <recommendedName>
        <fullName evidence="4">E3 ubiquitin-protein ligase</fullName>
        <ecNumber evidence="4">2.3.2.27</ecNumber>
    </recommendedName>
</protein>
<dbReference type="RefSeq" id="XP_055364720.1">
    <property type="nucleotide sequence ID" value="XM_055508745.1"/>
</dbReference>
<dbReference type="KEGG" id="bspl:114856398"/>
<feature type="domain" description="RING-type" evidence="6">
    <location>
        <begin position="274"/>
        <end position="302"/>
    </location>
</feature>
<keyword evidence="7" id="KW-1185">Reference proteome</keyword>
<comment type="pathway">
    <text evidence="4">Protein modification; protein ubiquitination.</text>
</comment>
<reference evidence="8" key="1">
    <citation type="submission" date="2025-08" db="UniProtKB">
        <authorList>
            <consortium name="RefSeq"/>
        </authorList>
    </citation>
    <scope>IDENTIFICATION</scope>
</reference>
<dbReference type="GO" id="GO:0005737">
    <property type="term" value="C:cytoplasm"/>
    <property type="evidence" value="ECO:0007669"/>
    <property type="project" value="UniProtKB-SubCell"/>
</dbReference>
<feature type="region of interest" description="Disordered" evidence="5">
    <location>
        <begin position="88"/>
        <end position="113"/>
    </location>
</feature>
<dbReference type="Proteomes" id="UP000515150">
    <property type="component" value="Chromosome 5"/>
</dbReference>
<dbReference type="InterPro" id="IPR013083">
    <property type="entry name" value="Znf_RING/FYVE/PHD"/>
</dbReference>
<evidence type="ECO:0000256" key="2">
    <source>
        <dbReference type="ARBA" id="ARBA00022771"/>
    </source>
</evidence>
<dbReference type="SUPFAM" id="SSF57850">
    <property type="entry name" value="RING/U-box"/>
    <property type="match status" value="1"/>
</dbReference>
<keyword evidence="3 4" id="KW-0862">Zinc</keyword>
<dbReference type="GO" id="GO:0061630">
    <property type="term" value="F:ubiquitin protein ligase activity"/>
    <property type="evidence" value="ECO:0007669"/>
    <property type="project" value="UniProtKB-UniRule"/>
</dbReference>
<dbReference type="InterPro" id="IPR001841">
    <property type="entry name" value="Znf_RING"/>
</dbReference>
<accession>A0A9W2XT09</accession>
<keyword evidence="2 4" id="KW-0863">Zinc-finger</keyword>
<evidence type="ECO:0000256" key="1">
    <source>
        <dbReference type="ARBA" id="ARBA00022723"/>
    </source>
</evidence>